<dbReference type="RefSeq" id="WP_011641025.1">
    <property type="nucleotide sequence ID" value="NC_008346.1"/>
</dbReference>
<protein>
    <recommendedName>
        <fullName evidence="5">L(+)-tartrate dehydratase subunit beta</fullName>
        <ecNumber evidence="4">4.2.1.32</ecNumber>
    </recommendedName>
</protein>
<dbReference type="KEGG" id="swo:Swol_1628"/>
<dbReference type="PANTHER" id="PTHR43351:SF3">
    <property type="entry name" value="L(+)-TARTRATE DEHYDRATASE SUBUNIT BETA"/>
    <property type="match status" value="1"/>
</dbReference>
<dbReference type="Gene3D" id="3.20.130.10">
    <property type="entry name" value="Fe-S hydro-lyase, tartrate dehydratase beta-type, catalytic domain"/>
    <property type="match status" value="1"/>
</dbReference>
<gene>
    <name evidence="8" type="ordered locus">Swol_1628</name>
</gene>
<keyword evidence="3 8" id="KW-0456">Lyase</keyword>
<evidence type="ECO:0000256" key="2">
    <source>
        <dbReference type="ARBA" id="ARBA00011103"/>
    </source>
</evidence>
<dbReference type="NCBIfam" id="TIGR00723">
    <property type="entry name" value="ttdB_fumA_fumB"/>
    <property type="match status" value="1"/>
</dbReference>
<dbReference type="SUPFAM" id="SSF117457">
    <property type="entry name" value="FumA C-terminal domain-like"/>
    <property type="match status" value="1"/>
</dbReference>
<keyword evidence="9" id="KW-1185">Reference proteome</keyword>
<feature type="domain" description="Fe-S hydro-lyase tartrate dehydratase beta-type catalytic" evidence="7">
    <location>
        <begin position="6"/>
        <end position="181"/>
    </location>
</feature>
<dbReference type="STRING" id="335541.Swol_1628"/>
<comment type="subunit">
    <text evidence="2">Heterotetramer of two alpha and two beta subunits.</text>
</comment>
<evidence type="ECO:0000313" key="8">
    <source>
        <dbReference type="EMBL" id="ABI68927.1"/>
    </source>
</evidence>
<dbReference type="NCBIfam" id="NF006082">
    <property type="entry name" value="PRK08228.1"/>
    <property type="match status" value="1"/>
</dbReference>
<evidence type="ECO:0000256" key="5">
    <source>
        <dbReference type="ARBA" id="ARBA00039250"/>
    </source>
</evidence>
<comment type="catalytic activity">
    <reaction evidence="6">
        <text>(2R,3R)-tartrate = oxaloacetate + H2O</text>
        <dbReference type="Rhea" id="RHEA:15413"/>
        <dbReference type="ChEBI" id="CHEBI:15377"/>
        <dbReference type="ChEBI" id="CHEBI:16452"/>
        <dbReference type="ChEBI" id="CHEBI:30924"/>
        <dbReference type="EC" id="4.2.1.32"/>
    </reaction>
</comment>
<dbReference type="AlphaFoldDB" id="Q0AWH7"/>
<proteinExistence type="inferred from homology"/>
<dbReference type="EMBL" id="CP000448">
    <property type="protein sequence ID" value="ABI68927.1"/>
    <property type="molecule type" value="Genomic_DNA"/>
</dbReference>
<evidence type="ECO:0000256" key="4">
    <source>
        <dbReference type="ARBA" id="ARBA00039027"/>
    </source>
</evidence>
<comment type="similarity">
    <text evidence="1">Belongs to the class-I fumarase family.</text>
</comment>
<dbReference type="PANTHER" id="PTHR43351">
    <property type="entry name" value="L(+)-TARTRATE DEHYDRATASE SUBUNIT BETA"/>
    <property type="match status" value="1"/>
</dbReference>
<name>Q0AWH7_SYNWW</name>
<dbReference type="Pfam" id="PF05683">
    <property type="entry name" value="Fumerase_C"/>
    <property type="match status" value="1"/>
</dbReference>
<dbReference type="Proteomes" id="UP000001968">
    <property type="component" value="Chromosome"/>
</dbReference>
<dbReference type="InterPro" id="IPR004647">
    <property type="entry name" value="Fe-S_hydro-lyase_TtdB-typ_cat"/>
</dbReference>
<dbReference type="EC" id="4.2.1.32" evidence="4"/>
<evidence type="ECO:0000256" key="1">
    <source>
        <dbReference type="ARBA" id="ARBA00008876"/>
    </source>
</evidence>
<dbReference type="HOGENOM" id="CLU_098588_0_0_9"/>
<reference evidence="9" key="1">
    <citation type="journal article" date="2010" name="Environ. Microbiol.">
        <title>The genome of Syntrophomonas wolfei: new insights into syntrophic metabolism and biohydrogen production.</title>
        <authorList>
            <person name="Sieber J.R."/>
            <person name="Sims D.R."/>
            <person name="Han C."/>
            <person name="Kim E."/>
            <person name="Lykidis A."/>
            <person name="Lapidus A.L."/>
            <person name="McDonnald E."/>
            <person name="Rohlin L."/>
            <person name="Culley D.E."/>
            <person name="Gunsalus R."/>
            <person name="McInerney M.J."/>
        </authorList>
    </citation>
    <scope>NUCLEOTIDE SEQUENCE [LARGE SCALE GENOMIC DNA]</scope>
    <source>
        <strain evidence="9">DSM 2245B / Goettingen</strain>
    </source>
</reference>
<evidence type="ECO:0000256" key="3">
    <source>
        <dbReference type="ARBA" id="ARBA00023239"/>
    </source>
</evidence>
<evidence type="ECO:0000313" key="9">
    <source>
        <dbReference type="Proteomes" id="UP000001968"/>
    </source>
</evidence>
<dbReference type="GO" id="GO:0008730">
    <property type="term" value="F:L(+)-tartrate dehydratase activity"/>
    <property type="evidence" value="ECO:0007669"/>
    <property type="project" value="UniProtKB-EC"/>
</dbReference>
<evidence type="ECO:0000256" key="6">
    <source>
        <dbReference type="ARBA" id="ARBA00049253"/>
    </source>
</evidence>
<organism evidence="8 9">
    <name type="scientific">Syntrophomonas wolfei subsp. wolfei (strain DSM 2245B / Goettingen)</name>
    <dbReference type="NCBI Taxonomy" id="335541"/>
    <lineage>
        <taxon>Bacteria</taxon>
        <taxon>Bacillati</taxon>
        <taxon>Bacillota</taxon>
        <taxon>Clostridia</taxon>
        <taxon>Eubacteriales</taxon>
        <taxon>Syntrophomonadaceae</taxon>
        <taxon>Syntrophomonas</taxon>
    </lineage>
</organism>
<sequence length="205" mass="22845">MSSKILTTPIQNEELESLSIGDIFYLNGYLISSRDDVHQRLIKQHKKLPIDLAGKAIFHAGPIMQEIEGQPGKYRVISIGPTTSMRMEKYEKEFIAQTGLKLIVGKGGMGQNTVAACQEHKVIHAVFPGGCAVLAANCVEEVEAVEWLDLGMPEAMWVMRVKKFGPLIVSIDTRGNNLFEENKKAFNLKKEAIVEEICSHVDYLE</sequence>
<dbReference type="OrthoDB" id="9798978at2"/>
<dbReference type="eggNOG" id="COG1838">
    <property type="taxonomic scope" value="Bacteria"/>
</dbReference>
<accession>Q0AWH7</accession>
<evidence type="ECO:0000259" key="7">
    <source>
        <dbReference type="Pfam" id="PF05683"/>
    </source>
</evidence>
<dbReference type="InterPro" id="IPR036660">
    <property type="entry name" value="Fe-S_hydroAse_TtdB_cat_sf"/>
</dbReference>